<dbReference type="Pfam" id="PF07811">
    <property type="entry name" value="TadE"/>
    <property type="match status" value="1"/>
</dbReference>
<dbReference type="AlphaFoldDB" id="A0A939LTB3"/>
<proteinExistence type="predicted"/>
<dbReference type="EMBL" id="JAGEMK010000003">
    <property type="protein sequence ID" value="MBO1751729.1"/>
    <property type="molecule type" value="Genomic_DNA"/>
</dbReference>
<organism evidence="3 4">
    <name type="scientific">Actinotalea soli</name>
    <dbReference type="NCBI Taxonomy" id="2819234"/>
    <lineage>
        <taxon>Bacteria</taxon>
        <taxon>Bacillati</taxon>
        <taxon>Actinomycetota</taxon>
        <taxon>Actinomycetes</taxon>
        <taxon>Micrococcales</taxon>
        <taxon>Cellulomonadaceae</taxon>
        <taxon>Actinotalea</taxon>
    </lineage>
</organism>
<feature type="domain" description="TadE-like" evidence="2">
    <location>
        <begin position="12"/>
        <end position="54"/>
    </location>
</feature>
<keyword evidence="1" id="KW-0472">Membrane</keyword>
<reference evidence="3" key="1">
    <citation type="submission" date="2021-03" db="EMBL/GenBank/DDBJ databases">
        <title>Actinotalea soli sp. nov., isolated from soil.</title>
        <authorList>
            <person name="Ping W."/>
            <person name="Zhang J."/>
        </authorList>
    </citation>
    <scope>NUCLEOTIDE SEQUENCE</scope>
    <source>
        <strain evidence="3">BY-33</strain>
    </source>
</reference>
<comment type="caution">
    <text evidence="3">The sequence shown here is derived from an EMBL/GenBank/DDBJ whole genome shotgun (WGS) entry which is preliminary data.</text>
</comment>
<evidence type="ECO:0000256" key="1">
    <source>
        <dbReference type="SAM" id="Phobius"/>
    </source>
</evidence>
<sequence>MRSALPQDGERGAAIVDFVLVGALTTVLFAAVLQLALTLHVRSTLIDCAAEGARYGALADRDPAHGAERARELIQMSLSPRFAQDVTAQAVVIDGLDVVRVEVNAPLPLVGLLGPTTLTVDGHALDEAA</sequence>
<keyword evidence="1" id="KW-0812">Transmembrane</keyword>
<keyword evidence="1" id="KW-1133">Transmembrane helix</keyword>
<protein>
    <submittedName>
        <fullName evidence="3">Pilus assembly protein</fullName>
    </submittedName>
</protein>
<evidence type="ECO:0000313" key="3">
    <source>
        <dbReference type="EMBL" id="MBO1751729.1"/>
    </source>
</evidence>
<dbReference type="InterPro" id="IPR012495">
    <property type="entry name" value="TadE-like_dom"/>
</dbReference>
<gene>
    <name evidence="3" type="ORF">J4G33_07940</name>
</gene>
<feature type="transmembrane region" description="Helical" evidence="1">
    <location>
        <begin position="12"/>
        <end position="37"/>
    </location>
</feature>
<keyword evidence="4" id="KW-1185">Reference proteome</keyword>
<evidence type="ECO:0000313" key="4">
    <source>
        <dbReference type="Proteomes" id="UP000664209"/>
    </source>
</evidence>
<accession>A0A939LTB3</accession>
<evidence type="ECO:0000259" key="2">
    <source>
        <dbReference type="Pfam" id="PF07811"/>
    </source>
</evidence>
<name>A0A939LTB3_9CELL</name>
<dbReference type="Proteomes" id="UP000664209">
    <property type="component" value="Unassembled WGS sequence"/>
</dbReference>